<evidence type="ECO:0000313" key="2">
    <source>
        <dbReference type="EMBL" id="TNN30964.1"/>
    </source>
</evidence>
<dbReference type="Proteomes" id="UP000314294">
    <property type="component" value="Unassembled WGS sequence"/>
</dbReference>
<sequence length="54" mass="5645">MAQCVLRSWIETVSLWVSAVTVAEASLAPAVKSMWMSAAPTPVSTASAMMAITC</sequence>
<feature type="chain" id="PRO_5021318225" evidence="1">
    <location>
        <begin position="26"/>
        <end position="54"/>
    </location>
</feature>
<evidence type="ECO:0000256" key="1">
    <source>
        <dbReference type="SAM" id="SignalP"/>
    </source>
</evidence>
<gene>
    <name evidence="2" type="ORF">EYF80_058884</name>
</gene>
<dbReference type="EMBL" id="SRLO01003953">
    <property type="protein sequence ID" value="TNN30964.1"/>
    <property type="molecule type" value="Genomic_DNA"/>
</dbReference>
<comment type="caution">
    <text evidence="2">The sequence shown here is derived from an EMBL/GenBank/DDBJ whole genome shotgun (WGS) entry which is preliminary data.</text>
</comment>
<keyword evidence="1" id="KW-0732">Signal</keyword>
<organism evidence="2 3">
    <name type="scientific">Liparis tanakae</name>
    <name type="common">Tanaka's snailfish</name>
    <dbReference type="NCBI Taxonomy" id="230148"/>
    <lineage>
        <taxon>Eukaryota</taxon>
        <taxon>Metazoa</taxon>
        <taxon>Chordata</taxon>
        <taxon>Craniata</taxon>
        <taxon>Vertebrata</taxon>
        <taxon>Euteleostomi</taxon>
        <taxon>Actinopterygii</taxon>
        <taxon>Neopterygii</taxon>
        <taxon>Teleostei</taxon>
        <taxon>Neoteleostei</taxon>
        <taxon>Acanthomorphata</taxon>
        <taxon>Eupercaria</taxon>
        <taxon>Perciformes</taxon>
        <taxon>Cottioidei</taxon>
        <taxon>Cottales</taxon>
        <taxon>Liparidae</taxon>
        <taxon>Liparis</taxon>
    </lineage>
</organism>
<evidence type="ECO:0000313" key="3">
    <source>
        <dbReference type="Proteomes" id="UP000314294"/>
    </source>
</evidence>
<proteinExistence type="predicted"/>
<keyword evidence="3" id="KW-1185">Reference proteome</keyword>
<dbReference type="AlphaFoldDB" id="A0A4Z2ERG4"/>
<accession>A0A4Z2ERG4</accession>
<feature type="signal peptide" evidence="1">
    <location>
        <begin position="1"/>
        <end position="25"/>
    </location>
</feature>
<name>A0A4Z2ERG4_9TELE</name>
<protein>
    <submittedName>
        <fullName evidence="2">Uncharacterized protein</fullName>
    </submittedName>
</protein>
<reference evidence="2 3" key="1">
    <citation type="submission" date="2019-03" db="EMBL/GenBank/DDBJ databases">
        <title>First draft genome of Liparis tanakae, snailfish: a comprehensive survey of snailfish specific genes.</title>
        <authorList>
            <person name="Kim W."/>
            <person name="Song I."/>
            <person name="Jeong J.-H."/>
            <person name="Kim D."/>
            <person name="Kim S."/>
            <person name="Ryu S."/>
            <person name="Song J.Y."/>
            <person name="Lee S.K."/>
        </authorList>
    </citation>
    <scope>NUCLEOTIDE SEQUENCE [LARGE SCALE GENOMIC DNA]</scope>
    <source>
        <tissue evidence="2">Muscle</tissue>
    </source>
</reference>